<protein>
    <recommendedName>
        <fullName evidence="1">Lcl C-terminal domain-containing protein</fullName>
    </recommendedName>
</protein>
<accession>A0A644WM66</accession>
<gene>
    <name evidence="2" type="ORF">SDC9_51287</name>
</gene>
<feature type="domain" description="Lcl C-terminal" evidence="1">
    <location>
        <begin position="30"/>
        <end position="162"/>
    </location>
</feature>
<dbReference type="InterPro" id="IPR011460">
    <property type="entry name" value="Lcl_C"/>
</dbReference>
<dbReference type="Pfam" id="PF07603">
    <property type="entry name" value="Lcl_C"/>
    <property type="match status" value="1"/>
</dbReference>
<dbReference type="NCBIfam" id="TIGR02145">
    <property type="entry name" value="Fib_succ_major"/>
    <property type="match status" value="1"/>
</dbReference>
<dbReference type="InterPro" id="IPR011871">
    <property type="entry name" value="Fib_succ_major"/>
</dbReference>
<sequence>MKKILLLLTLSAWIGVTGTVQQINTGITINGITWSIKNSGASKPEDYGSYYTWSEALRACPQGWRLPSKYELELLLNEWNGYDQINGISGVFFGGDSNKIFLPFAGYKYNNMLCDDDDSGYYWSSDEFERYNEAAYCIEFYGEDGGTSYRTKENRFSVRCVKI</sequence>
<evidence type="ECO:0000259" key="1">
    <source>
        <dbReference type="Pfam" id="PF07603"/>
    </source>
</evidence>
<reference evidence="2" key="1">
    <citation type="submission" date="2019-08" db="EMBL/GenBank/DDBJ databases">
        <authorList>
            <person name="Kucharzyk K."/>
            <person name="Murdoch R.W."/>
            <person name="Higgins S."/>
            <person name="Loffler F."/>
        </authorList>
    </citation>
    <scope>NUCLEOTIDE SEQUENCE</scope>
</reference>
<organism evidence="2">
    <name type="scientific">bioreactor metagenome</name>
    <dbReference type="NCBI Taxonomy" id="1076179"/>
    <lineage>
        <taxon>unclassified sequences</taxon>
        <taxon>metagenomes</taxon>
        <taxon>ecological metagenomes</taxon>
    </lineage>
</organism>
<proteinExistence type="predicted"/>
<dbReference type="EMBL" id="VSSQ01001091">
    <property type="protein sequence ID" value="MPM05006.1"/>
    <property type="molecule type" value="Genomic_DNA"/>
</dbReference>
<evidence type="ECO:0000313" key="2">
    <source>
        <dbReference type="EMBL" id="MPM05006.1"/>
    </source>
</evidence>
<dbReference type="AlphaFoldDB" id="A0A644WM66"/>
<name>A0A644WM66_9ZZZZ</name>
<comment type="caution">
    <text evidence="2">The sequence shown here is derived from an EMBL/GenBank/DDBJ whole genome shotgun (WGS) entry which is preliminary data.</text>
</comment>